<name>A0A183GWR7_HELPZ</name>
<organism evidence="2 3">
    <name type="scientific">Heligmosomoides polygyrus</name>
    <name type="common">Parasitic roundworm</name>
    <dbReference type="NCBI Taxonomy" id="6339"/>
    <lineage>
        <taxon>Eukaryota</taxon>
        <taxon>Metazoa</taxon>
        <taxon>Ecdysozoa</taxon>
        <taxon>Nematoda</taxon>
        <taxon>Chromadorea</taxon>
        <taxon>Rhabditida</taxon>
        <taxon>Rhabditina</taxon>
        <taxon>Rhabditomorpha</taxon>
        <taxon>Strongyloidea</taxon>
        <taxon>Heligmosomidae</taxon>
        <taxon>Heligmosomoides</taxon>
    </lineage>
</organism>
<evidence type="ECO:0000313" key="1">
    <source>
        <dbReference type="EMBL" id="VDP61261.1"/>
    </source>
</evidence>
<dbReference type="Proteomes" id="UP000050761">
    <property type="component" value="Unassembled WGS sequence"/>
</dbReference>
<proteinExistence type="predicted"/>
<sequence length="346" mass="38567">MAELRAAVRTVKDRQQAFLTLVCSSCSPEVDNEAYANYMEDMKLEETLLSTEAVITTLRTRLEEVASLTKNQPGSGLDDVSTEQPPYNGDVTHAQILDSSEIARSKETKELQLAEQDNSYFTRTTIPSQNVEGTPTSQVRPSIRLGILQGLRKFEDFRTVLPILDLVKGKFPLEIQQKLHDLEFQAGTDFDLFQVMHHLDIIIVSREKYEDSTTLCHRDSNAGVSEVVTHAITVPIQSADDVEETTTKCYARIDHTEANLPRIEIAPGRARLEPAATIGTAPRGIATHRGAHLKIATTKRTITIEQNTPQLTTEDIDFIVERDIELPTCHSQCPVTPDILVGIDNY</sequence>
<evidence type="ECO:0000313" key="3">
    <source>
        <dbReference type="WBParaSite" id="HPBE_0002713701-mRNA-1"/>
    </source>
</evidence>
<accession>A0A183GWR7</accession>
<dbReference type="EMBL" id="UZAH01042146">
    <property type="protein sequence ID" value="VDP61261.1"/>
    <property type="molecule type" value="Genomic_DNA"/>
</dbReference>
<dbReference type="OrthoDB" id="5898930at2759"/>
<keyword evidence="2" id="KW-1185">Reference proteome</keyword>
<protein>
    <submittedName>
        <fullName evidence="1 3">Uncharacterized protein</fullName>
    </submittedName>
</protein>
<dbReference type="WBParaSite" id="HPBE_0002713701-mRNA-1">
    <property type="protein sequence ID" value="HPBE_0002713701-mRNA-1"/>
    <property type="gene ID" value="HPBE_0002713701"/>
</dbReference>
<gene>
    <name evidence="1" type="ORF">HPBE_LOCUS27136</name>
</gene>
<dbReference type="AlphaFoldDB" id="A0A183GWR7"/>
<accession>A0A3P8EWE3</accession>
<evidence type="ECO:0000313" key="2">
    <source>
        <dbReference type="Proteomes" id="UP000050761"/>
    </source>
</evidence>
<reference evidence="3" key="2">
    <citation type="submission" date="2019-09" db="UniProtKB">
        <authorList>
            <consortium name="WormBaseParasite"/>
        </authorList>
    </citation>
    <scope>IDENTIFICATION</scope>
</reference>
<reference evidence="1 2" key="1">
    <citation type="submission" date="2018-11" db="EMBL/GenBank/DDBJ databases">
        <authorList>
            <consortium name="Pathogen Informatics"/>
        </authorList>
    </citation>
    <scope>NUCLEOTIDE SEQUENCE [LARGE SCALE GENOMIC DNA]</scope>
</reference>